<dbReference type="SUPFAM" id="SSF56672">
    <property type="entry name" value="DNA/RNA polymerases"/>
    <property type="match status" value="1"/>
</dbReference>
<dbReference type="SMART" id="SM00507">
    <property type="entry name" value="HNHc"/>
    <property type="match status" value="1"/>
</dbReference>
<accession>A0A650BXS0</accession>
<dbReference type="RefSeq" id="YP_009720787.1">
    <property type="nucleotide sequence ID" value="NC_045361.1"/>
</dbReference>
<proteinExistence type="predicted"/>
<name>A0A650BXS0_9CHLO</name>
<dbReference type="Gene3D" id="1.10.30.50">
    <property type="match status" value="1"/>
</dbReference>
<dbReference type="InterPro" id="IPR000477">
    <property type="entry name" value="RT_dom"/>
</dbReference>
<dbReference type="InterPro" id="IPR003615">
    <property type="entry name" value="HNH_nuc"/>
</dbReference>
<evidence type="ECO:0000313" key="2">
    <source>
        <dbReference type="EMBL" id="QGQ61999.1"/>
    </source>
</evidence>
<evidence type="ECO:0000259" key="1">
    <source>
        <dbReference type="PROSITE" id="PS50878"/>
    </source>
</evidence>
<dbReference type="InterPro" id="IPR043502">
    <property type="entry name" value="DNA/RNA_pol_sf"/>
</dbReference>
<keyword evidence="2" id="KW-0496">Mitochondrion</keyword>
<feature type="domain" description="Reverse transcriptase" evidence="1">
    <location>
        <begin position="73"/>
        <end position="338"/>
    </location>
</feature>
<dbReference type="GO" id="GO:0004519">
    <property type="term" value="F:endonuclease activity"/>
    <property type="evidence" value="ECO:0007669"/>
    <property type="project" value="InterPro"/>
</dbReference>
<dbReference type="GO" id="GO:0008270">
    <property type="term" value="F:zinc ion binding"/>
    <property type="evidence" value="ECO:0007669"/>
    <property type="project" value="InterPro"/>
</dbReference>
<dbReference type="Pfam" id="PF00078">
    <property type="entry name" value="RVT_1"/>
    <property type="match status" value="1"/>
</dbReference>
<reference evidence="2" key="1">
    <citation type="journal article" date="2019" name="PeerJ">
        <title>The inflated mitochondrial genomes of siphonous green algae reflect processes driving expansion of noncoding DNA and proliferation of introns.</title>
        <authorList>
            <person name="Repetti S.I."/>
            <person name="Jackson C.J."/>
            <person name="Judd L.M."/>
            <person name="Wick R.R."/>
            <person name="Holt K.E."/>
            <person name="Verbruggen H."/>
        </authorList>
    </citation>
    <scope>NUCLEOTIDE SEQUENCE</scope>
    <source>
        <strain evidence="2">SAG6.99</strain>
    </source>
</reference>
<dbReference type="PROSITE" id="PS50878">
    <property type="entry name" value="RT_POL"/>
    <property type="match status" value="1"/>
</dbReference>
<dbReference type="CDD" id="cd01651">
    <property type="entry name" value="RT_G2_intron"/>
    <property type="match status" value="1"/>
</dbReference>
<dbReference type="GO" id="GO:0003676">
    <property type="term" value="F:nucleic acid binding"/>
    <property type="evidence" value="ECO:0007669"/>
    <property type="project" value="InterPro"/>
</dbReference>
<dbReference type="PANTHER" id="PTHR34047:SF8">
    <property type="entry name" value="PROTEIN YKFC"/>
    <property type="match status" value="1"/>
</dbReference>
<protein>
    <recommendedName>
        <fullName evidence="1">Reverse transcriptase domain-containing protein</fullName>
    </recommendedName>
</protein>
<gene>
    <name evidence="2" type="primary">orf626</name>
</gene>
<dbReference type="PANTHER" id="PTHR34047">
    <property type="entry name" value="NUCLEAR INTRON MATURASE 1, MITOCHONDRIAL-RELATED"/>
    <property type="match status" value="1"/>
</dbReference>
<dbReference type="InterPro" id="IPR051083">
    <property type="entry name" value="GrpII_Intron_Splice-Mob/Def"/>
</dbReference>
<dbReference type="Pfam" id="PF01844">
    <property type="entry name" value="HNH"/>
    <property type="match status" value="1"/>
</dbReference>
<dbReference type="AlphaFoldDB" id="A0A650BXS0"/>
<organism evidence="2">
    <name type="scientific">Ostreobium quekettii</name>
    <dbReference type="NCBI Taxonomy" id="121088"/>
    <lineage>
        <taxon>Eukaryota</taxon>
        <taxon>Viridiplantae</taxon>
        <taxon>Chlorophyta</taxon>
        <taxon>core chlorophytes</taxon>
        <taxon>Ulvophyceae</taxon>
        <taxon>TCBD clade</taxon>
        <taxon>Bryopsidales</taxon>
        <taxon>Ostreobineae</taxon>
        <taxon>Ostreobiaceae</taxon>
        <taxon>Ostreobium</taxon>
    </lineage>
</organism>
<sequence length="626" mass="71851">MLEKALCKLQEDICQLSSTNHKKEALALIDKYTFNVAVRFIAIRKIRSQSGSVAGTDRITLKSDSDCLEMLRQSRWSNQGNWPQSEVKRVEIPKPNGKVRALGIGTTLDRVLQKAFHLLIDPYYEALYPADMYGFRKGRGSLQAVGALKRITEQARSISLGILSLDIIQCFDSIEHDVILHTLAYPDRFKFLIQRWLKPWIRSDEGQIVSRQTCGVAQGSIIGPLICNVTLMNLLHGTGRTDKLSNDKPEIFSRLKQSRYVIIDGVRAQRHIRRHLIYYADDIIITTTHPDELDLLFNTVGNMIARAGLKLSREKTNRIDLRESEYKKLAFDYMGFKFVFVPSSKIRIGGILTRKDDITLRKKSSAPGTFLVYTSDKRFNEIKEKCFKAIKKLTRLDLISVISEVNSILRGHTYYFGWSNSYLRLFTLEGLVFRAFKKSLIKKFRDRGKNRPRWVAGNFLVCSSDTGVRSPHNRTWHVHVRLPNSASNRLKSHLFLILPTKLVKLVPINYAAFNRVLRSVPYYSHVHLYEQHNLNILKIRRNDASYRDELLLKQKGRCSLCDLPLLAESDEFKDSNPGISHLPSSNLEIHHKIPLAGKPLKTRRNLDRIDNLELVHKHCHRALASG</sequence>
<dbReference type="CDD" id="cd00085">
    <property type="entry name" value="HNHc"/>
    <property type="match status" value="1"/>
</dbReference>
<dbReference type="GeneID" id="42903388"/>
<dbReference type="InterPro" id="IPR002711">
    <property type="entry name" value="HNH"/>
</dbReference>
<dbReference type="EMBL" id="MN514984">
    <property type="protein sequence ID" value="QGQ61999.1"/>
    <property type="molecule type" value="Genomic_DNA"/>
</dbReference>
<geneLocation type="mitochondrion" evidence="2"/>